<dbReference type="InterPro" id="IPR036324">
    <property type="entry name" value="Mn/Fe_SOD_N_sf"/>
</dbReference>
<evidence type="ECO:0000256" key="2">
    <source>
        <dbReference type="ARBA" id="ARBA00012682"/>
    </source>
</evidence>
<feature type="domain" description="Manganese/iron superoxide dismutase C-terminal" evidence="5">
    <location>
        <begin position="94"/>
        <end position="192"/>
    </location>
</feature>
<evidence type="ECO:0000256" key="3">
    <source>
        <dbReference type="ARBA" id="ARBA00022723"/>
    </source>
</evidence>
<dbReference type="RefSeq" id="WP_394824357.1">
    <property type="nucleotide sequence ID" value="NZ_CP089984.1"/>
</dbReference>
<name>A0ABZ2LVF2_9BACT</name>
<dbReference type="InterPro" id="IPR036314">
    <property type="entry name" value="SOD_C_sf"/>
</dbReference>
<dbReference type="PROSITE" id="PS00088">
    <property type="entry name" value="SOD_MN"/>
    <property type="match status" value="1"/>
</dbReference>
<evidence type="ECO:0000256" key="1">
    <source>
        <dbReference type="ARBA" id="ARBA00008714"/>
    </source>
</evidence>
<dbReference type="PIRSF" id="PIRSF000349">
    <property type="entry name" value="SODismutase"/>
    <property type="match status" value="1"/>
</dbReference>
<organism evidence="6 7">
    <name type="scientific">Pendulispora albinea</name>
    <dbReference type="NCBI Taxonomy" id="2741071"/>
    <lineage>
        <taxon>Bacteria</taxon>
        <taxon>Pseudomonadati</taxon>
        <taxon>Myxococcota</taxon>
        <taxon>Myxococcia</taxon>
        <taxon>Myxococcales</taxon>
        <taxon>Sorangiineae</taxon>
        <taxon>Pendulisporaceae</taxon>
        <taxon>Pendulispora</taxon>
    </lineage>
</organism>
<dbReference type="InterPro" id="IPR050265">
    <property type="entry name" value="Fe/Mn_Superoxide_Dismutase"/>
</dbReference>
<accession>A0ABZ2LVF2</accession>
<dbReference type="Proteomes" id="UP001370348">
    <property type="component" value="Chromosome"/>
</dbReference>
<dbReference type="EC" id="1.15.1.1" evidence="2"/>
<gene>
    <name evidence="6" type="ORF">LZC94_43775</name>
</gene>
<dbReference type="EMBL" id="CP089984">
    <property type="protein sequence ID" value="WXB14732.1"/>
    <property type="molecule type" value="Genomic_DNA"/>
</dbReference>
<dbReference type="PANTHER" id="PTHR11404">
    <property type="entry name" value="SUPEROXIDE DISMUTASE 2"/>
    <property type="match status" value="1"/>
</dbReference>
<evidence type="ECO:0000259" key="5">
    <source>
        <dbReference type="Pfam" id="PF02777"/>
    </source>
</evidence>
<dbReference type="InterPro" id="IPR019832">
    <property type="entry name" value="Mn/Fe_SOD_C"/>
</dbReference>
<dbReference type="PANTHER" id="PTHR11404:SF6">
    <property type="entry name" value="SUPEROXIDE DISMUTASE [MN], MITOCHONDRIAL"/>
    <property type="match status" value="1"/>
</dbReference>
<comment type="similarity">
    <text evidence="1">Belongs to the iron/manganese superoxide dismutase family.</text>
</comment>
<evidence type="ECO:0000313" key="7">
    <source>
        <dbReference type="Proteomes" id="UP001370348"/>
    </source>
</evidence>
<sequence length="199" mass="23041">MAIDPKNYALEGKVEGFLSEKALTEHRDVLYKGYVTQYNNIQAALEKADVSKANPHFSEWGELKRRETWAHNGVILHEWYFENIGGKGTSPGKKTLEIITRDFGSLDNFKAQLLGGGKVAPVGWSVWAHSLLDNKTHVYVVEQHQNHTPWGAIPLLILDEFEHAYFLDYQTKRPDYLNKFWENINWDVVETRAQQWLQK</sequence>
<evidence type="ECO:0000256" key="4">
    <source>
        <dbReference type="ARBA" id="ARBA00023002"/>
    </source>
</evidence>
<evidence type="ECO:0000313" key="6">
    <source>
        <dbReference type="EMBL" id="WXB14732.1"/>
    </source>
</evidence>
<keyword evidence="7" id="KW-1185">Reference proteome</keyword>
<reference evidence="6 7" key="1">
    <citation type="submission" date="2021-12" db="EMBL/GenBank/DDBJ databases">
        <title>Discovery of the Pendulisporaceae a myxobacterial family with distinct sporulation behavior and unique specialized metabolism.</title>
        <authorList>
            <person name="Garcia R."/>
            <person name="Popoff A."/>
            <person name="Bader C.D."/>
            <person name="Loehr J."/>
            <person name="Walesch S."/>
            <person name="Walt C."/>
            <person name="Boldt J."/>
            <person name="Bunk B."/>
            <person name="Haeckl F.J.F.P.J."/>
            <person name="Gunesch A.P."/>
            <person name="Birkelbach J."/>
            <person name="Nuebel U."/>
            <person name="Pietschmann T."/>
            <person name="Bach T."/>
            <person name="Mueller R."/>
        </authorList>
    </citation>
    <scope>NUCLEOTIDE SEQUENCE [LARGE SCALE GENOMIC DNA]</scope>
    <source>
        <strain evidence="6 7">MSr11954</strain>
    </source>
</reference>
<dbReference type="SUPFAM" id="SSF54719">
    <property type="entry name" value="Fe,Mn superoxide dismutase (SOD), C-terminal domain"/>
    <property type="match status" value="1"/>
</dbReference>
<dbReference type="InterPro" id="IPR001189">
    <property type="entry name" value="Mn/Fe_SOD"/>
</dbReference>
<proteinExistence type="inferred from homology"/>
<protein>
    <recommendedName>
        <fullName evidence="2">superoxide dismutase</fullName>
        <ecNumber evidence="2">1.15.1.1</ecNumber>
    </recommendedName>
</protein>
<dbReference type="Pfam" id="PF02777">
    <property type="entry name" value="Sod_Fe_C"/>
    <property type="match status" value="1"/>
</dbReference>
<dbReference type="InterPro" id="IPR019833">
    <property type="entry name" value="Mn/Fe_SOD_BS"/>
</dbReference>
<dbReference type="SUPFAM" id="SSF46609">
    <property type="entry name" value="Fe,Mn superoxide dismutase (SOD), N-terminal domain"/>
    <property type="match status" value="1"/>
</dbReference>
<dbReference type="Gene3D" id="3.55.40.20">
    <property type="entry name" value="Iron/manganese superoxide dismutase, C-terminal domain"/>
    <property type="match status" value="1"/>
</dbReference>
<keyword evidence="4" id="KW-0560">Oxidoreductase</keyword>
<keyword evidence="3" id="KW-0479">Metal-binding</keyword>